<comment type="function">
    <text evidence="4">Possible splicing regulator involved in the control of cellular survival.</text>
</comment>
<dbReference type="GO" id="GO:0008270">
    <property type="term" value="F:zinc ion binding"/>
    <property type="evidence" value="ECO:0007669"/>
    <property type="project" value="UniProtKB-KW"/>
</dbReference>
<reference evidence="9 10" key="2">
    <citation type="submission" date="2018-11" db="EMBL/GenBank/DDBJ databases">
        <authorList>
            <consortium name="Pathogen Informatics"/>
        </authorList>
    </citation>
    <scope>NUCLEOTIDE SEQUENCE [LARGE SCALE GENOMIC DNA]</scope>
</reference>
<reference evidence="11" key="1">
    <citation type="submission" date="2016-06" db="UniProtKB">
        <authorList>
            <consortium name="WormBaseParasite"/>
        </authorList>
    </citation>
    <scope>IDENTIFICATION</scope>
</reference>
<feature type="compositionally biased region" description="Basic residues" evidence="7">
    <location>
        <begin position="98"/>
        <end position="134"/>
    </location>
</feature>
<organism evidence="10 11">
    <name type="scientific">Toxocara canis</name>
    <name type="common">Canine roundworm</name>
    <dbReference type="NCBI Taxonomy" id="6265"/>
    <lineage>
        <taxon>Eukaryota</taxon>
        <taxon>Metazoa</taxon>
        <taxon>Ecdysozoa</taxon>
        <taxon>Nematoda</taxon>
        <taxon>Chromadorea</taxon>
        <taxon>Rhabditida</taxon>
        <taxon>Spirurina</taxon>
        <taxon>Ascaridomorpha</taxon>
        <taxon>Ascaridoidea</taxon>
        <taxon>Toxocaridae</taxon>
        <taxon>Toxocara</taxon>
    </lineage>
</organism>
<keyword evidence="1" id="KW-0479">Metal-binding</keyword>
<dbReference type="Proteomes" id="UP000050794">
    <property type="component" value="Unassembled WGS sequence"/>
</dbReference>
<keyword evidence="10" id="KW-1185">Reference proteome</keyword>
<proteinExistence type="predicted"/>
<dbReference type="PANTHER" id="PTHR31437:SF1">
    <property type="entry name" value="PROTEIN SREK1IP1"/>
    <property type="match status" value="1"/>
</dbReference>
<dbReference type="WBParaSite" id="TCNE_0001602401-mRNA-1">
    <property type="protein sequence ID" value="TCNE_0001602401-mRNA-1"/>
    <property type="gene ID" value="TCNE_0001602401"/>
</dbReference>
<feature type="compositionally biased region" description="Low complexity" evidence="7">
    <location>
        <begin position="82"/>
        <end position="95"/>
    </location>
</feature>
<feature type="region of interest" description="Disordered" evidence="7">
    <location>
        <begin position="74"/>
        <end position="160"/>
    </location>
</feature>
<protein>
    <recommendedName>
        <fullName evidence="5">Protein SREK1IP1</fullName>
    </recommendedName>
</protein>
<accession>A0A183V5K3</accession>
<keyword evidence="2 6" id="KW-0863">Zinc-finger</keyword>
<dbReference type="InterPro" id="IPR001878">
    <property type="entry name" value="Znf_CCHC"/>
</dbReference>
<dbReference type="EMBL" id="UYWY01023274">
    <property type="protein sequence ID" value="VDM47344.1"/>
    <property type="molecule type" value="Genomic_DNA"/>
</dbReference>
<evidence type="ECO:0000259" key="8">
    <source>
        <dbReference type="PROSITE" id="PS50158"/>
    </source>
</evidence>
<name>A0A183V5K3_TOXCA</name>
<evidence type="ECO:0000256" key="1">
    <source>
        <dbReference type="ARBA" id="ARBA00022723"/>
    </source>
</evidence>
<evidence type="ECO:0000256" key="6">
    <source>
        <dbReference type="PROSITE-ProRule" id="PRU00047"/>
    </source>
</evidence>
<evidence type="ECO:0000256" key="4">
    <source>
        <dbReference type="ARBA" id="ARBA00037746"/>
    </source>
</evidence>
<evidence type="ECO:0000256" key="5">
    <source>
        <dbReference type="ARBA" id="ARBA00039180"/>
    </source>
</evidence>
<dbReference type="AlphaFoldDB" id="A0A183V5K3"/>
<evidence type="ECO:0000313" key="9">
    <source>
        <dbReference type="EMBL" id="VDM47344.1"/>
    </source>
</evidence>
<evidence type="ECO:0000313" key="11">
    <source>
        <dbReference type="WBParaSite" id="TCNE_0001602401-mRNA-1"/>
    </source>
</evidence>
<evidence type="ECO:0000256" key="3">
    <source>
        <dbReference type="ARBA" id="ARBA00022833"/>
    </source>
</evidence>
<evidence type="ECO:0000313" key="10">
    <source>
        <dbReference type="Proteomes" id="UP000050794"/>
    </source>
</evidence>
<dbReference type="GO" id="GO:0003676">
    <property type="term" value="F:nucleic acid binding"/>
    <property type="evidence" value="ECO:0007669"/>
    <property type="project" value="InterPro"/>
</dbReference>
<evidence type="ECO:0000256" key="2">
    <source>
        <dbReference type="ARBA" id="ARBA00022771"/>
    </source>
</evidence>
<keyword evidence="3" id="KW-0862">Zinc</keyword>
<sequence>MANFEPMPFTRKFGLNPGIDGNIGSTSASVEESPFVDVSGITRMRTAVTGACRKCGYAGHLAFQCRNFLQPKDSKDSFLDVSSTSSESEYETPLTSKEKKKKKEHKKSKKHKKEKKKKKKKKEHKHNKRKRKHSSSSSDSEHEKKRKKKRRSSPSSSGSS</sequence>
<feature type="domain" description="CCHC-type" evidence="8">
    <location>
        <begin position="52"/>
        <end position="67"/>
    </location>
</feature>
<dbReference type="PROSITE" id="PS50158">
    <property type="entry name" value="ZF_CCHC"/>
    <property type="match status" value="1"/>
</dbReference>
<evidence type="ECO:0000256" key="7">
    <source>
        <dbReference type="SAM" id="MobiDB-lite"/>
    </source>
</evidence>
<dbReference type="PANTHER" id="PTHR31437">
    <property type="entry name" value="SREK1IP1 FAMILY MEMBER"/>
    <property type="match status" value="1"/>
</dbReference>
<gene>
    <name evidence="9" type="ORF">TCNE_LOCUS16023</name>
</gene>